<dbReference type="InterPro" id="IPR023170">
    <property type="entry name" value="HhH_base_excis_C"/>
</dbReference>
<dbReference type="Gene3D" id="1.10.340.30">
    <property type="entry name" value="Hypothetical protein, domain 2"/>
    <property type="match status" value="1"/>
</dbReference>
<dbReference type="GO" id="GO:0005634">
    <property type="term" value="C:nucleus"/>
    <property type="evidence" value="ECO:0007669"/>
    <property type="project" value="UniProtKB-SubCell"/>
</dbReference>
<keyword evidence="12" id="KW-0539">Nucleus</keyword>
<accession>A0A0C3LAR7</accession>
<dbReference type="InterPro" id="IPR011257">
    <property type="entry name" value="DNA_glycosylase"/>
</dbReference>
<dbReference type="GO" id="GO:0051539">
    <property type="term" value="F:4 iron, 4 sulfur cluster binding"/>
    <property type="evidence" value="ECO:0007669"/>
    <property type="project" value="UniProtKB-KW"/>
</dbReference>
<evidence type="ECO:0000256" key="9">
    <source>
        <dbReference type="ARBA" id="ARBA00023239"/>
    </source>
</evidence>
<evidence type="ECO:0000256" key="13">
    <source>
        <dbReference type="SAM" id="MobiDB-lite"/>
    </source>
</evidence>
<name>A0A0C3LAR7_9AGAM</name>
<keyword evidence="10 12" id="KW-0326">Glycosidase</keyword>
<dbReference type="PANTHER" id="PTHR43286">
    <property type="entry name" value="ENDONUCLEASE III-LIKE PROTEIN 1"/>
    <property type="match status" value="1"/>
</dbReference>
<dbReference type="OrthoDB" id="2099276at2759"/>
<keyword evidence="5 12" id="KW-0378">Hydrolase</keyword>
<keyword evidence="3" id="KW-0479">Metal-binding</keyword>
<evidence type="ECO:0000256" key="4">
    <source>
        <dbReference type="ARBA" id="ARBA00022763"/>
    </source>
</evidence>
<evidence type="ECO:0000256" key="11">
    <source>
        <dbReference type="ARBA" id="ARBA00044632"/>
    </source>
</evidence>
<dbReference type="EC" id="4.2.99.18" evidence="12"/>
<comment type="similarity">
    <text evidence="1 12">Belongs to the Nth/MutY family.</text>
</comment>
<keyword evidence="7" id="KW-0411">Iron-sulfur</keyword>
<keyword evidence="12" id="KW-0496">Mitochondrion</keyword>
<feature type="domain" description="HhH-GPD" evidence="14">
    <location>
        <begin position="163"/>
        <end position="315"/>
    </location>
</feature>
<feature type="region of interest" description="Disordered" evidence="13">
    <location>
        <begin position="1"/>
        <end position="114"/>
    </location>
</feature>
<dbReference type="HOGENOM" id="CLU_012862_4_0_1"/>
<evidence type="ECO:0000313" key="15">
    <source>
        <dbReference type="EMBL" id="KIO18592.1"/>
    </source>
</evidence>
<comment type="catalytic activity">
    <reaction evidence="11 12">
        <text>2'-deoxyribonucleotide-(2'-deoxyribose 5'-phosphate)-2'-deoxyribonucleotide-DNA = a 3'-end 2'-deoxyribonucleotide-(2,3-dehydro-2,3-deoxyribose 5'-phosphate)-DNA + a 5'-end 5'-phospho-2'-deoxyribonucleoside-DNA + H(+)</text>
        <dbReference type="Rhea" id="RHEA:66592"/>
        <dbReference type="Rhea" id="RHEA-COMP:13180"/>
        <dbReference type="Rhea" id="RHEA-COMP:16897"/>
        <dbReference type="Rhea" id="RHEA-COMP:17067"/>
        <dbReference type="ChEBI" id="CHEBI:15378"/>
        <dbReference type="ChEBI" id="CHEBI:136412"/>
        <dbReference type="ChEBI" id="CHEBI:157695"/>
        <dbReference type="ChEBI" id="CHEBI:167181"/>
        <dbReference type="EC" id="4.2.99.18"/>
    </reaction>
</comment>
<comment type="caution">
    <text evidence="12">Lacks conserved residue(s) required for the propagation of feature annotation.</text>
</comment>
<comment type="subcellular location">
    <subcellularLocation>
        <location evidence="12">Nucleus</location>
    </subcellularLocation>
    <subcellularLocation>
        <location evidence="12">Mitochondrion</location>
    </subcellularLocation>
</comment>
<dbReference type="GO" id="GO:0006285">
    <property type="term" value="P:base-excision repair, AP site formation"/>
    <property type="evidence" value="ECO:0007669"/>
    <property type="project" value="UniProtKB-UniRule"/>
</dbReference>
<protein>
    <recommendedName>
        <fullName evidence="12">Endonuclease III homolog</fullName>
        <ecNumber evidence="12">3.2.2.-</ecNumber>
        <ecNumber evidence="12">4.2.99.18</ecNumber>
    </recommendedName>
    <alternativeName>
        <fullName evidence="12">Bifunctional DNA N-glycosylase/DNA-(apurinic or apyrimidinic site) lyase</fullName>
        <shortName evidence="12">DNA glycosylase/AP lyase</shortName>
    </alternativeName>
</protein>
<evidence type="ECO:0000256" key="7">
    <source>
        <dbReference type="ARBA" id="ARBA00023014"/>
    </source>
</evidence>
<evidence type="ECO:0000256" key="2">
    <source>
        <dbReference type="ARBA" id="ARBA00022485"/>
    </source>
</evidence>
<proteinExistence type="inferred from homology"/>
<dbReference type="EC" id="3.2.2.-" evidence="12"/>
<dbReference type="SMART" id="SM00478">
    <property type="entry name" value="ENDO3c"/>
    <property type="match status" value="1"/>
</dbReference>
<keyword evidence="6" id="KW-0408">Iron</keyword>
<dbReference type="Pfam" id="PF00730">
    <property type="entry name" value="HhH-GPD"/>
    <property type="match status" value="1"/>
</dbReference>
<dbReference type="InterPro" id="IPR000445">
    <property type="entry name" value="HhH_motif"/>
</dbReference>
<reference evidence="15 16" key="1">
    <citation type="submission" date="2014-04" db="EMBL/GenBank/DDBJ databases">
        <authorList>
            <consortium name="DOE Joint Genome Institute"/>
            <person name="Kuo A."/>
            <person name="Girlanda M."/>
            <person name="Perotto S."/>
            <person name="Kohler A."/>
            <person name="Nagy L.G."/>
            <person name="Floudas D."/>
            <person name="Copeland A."/>
            <person name="Barry K.W."/>
            <person name="Cichocki N."/>
            <person name="Veneault-Fourrey C."/>
            <person name="LaButti K."/>
            <person name="Lindquist E.A."/>
            <person name="Lipzen A."/>
            <person name="Lundell T."/>
            <person name="Morin E."/>
            <person name="Murat C."/>
            <person name="Sun H."/>
            <person name="Tunlid A."/>
            <person name="Henrissat B."/>
            <person name="Grigoriev I.V."/>
            <person name="Hibbett D.S."/>
            <person name="Martin F."/>
            <person name="Nordberg H.P."/>
            <person name="Cantor M.N."/>
            <person name="Hua S.X."/>
        </authorList>
    </citation>
    <scope>NUCLEOTIDE SEQUENCE [LARGE SCALE GENOMIC DNA]</scope>
    <source>
        <strain evidence="15 16">MUT 4182</strain>
    </source>
</reference>
<evidence type="ECO:0000256" key="6">
    <source>
        <dbReference type="ARBA" id="ARBA00023004"/>
    </source>
</evidence>
<dbReference type="GO" id="GO:0003677">
    <property type="term" value="F:DNA binding"/>
    <property type="evidence" value="ECO:0007669"/>
    <property type="project" value="UniProtKB-UniRule"/>
</dbReference>
<dbReference type="Pfam" id="PF00633">
    <property type="entry name" value="HHH"/>
    <property type="match status" value="1"/>
</dbReference>
<dbReference type="PROSITE" id="PS01155">
    <property type="entry name" value="ENDONUCLEASE_III_2"/>
    <property type="match status" value="1"/>
</dbReference>
<reference evidence="16" key="2">
    <citation type="submission" date="2015-01" db="EMBL/GenBank/DDBJ databases">
        <title>Evolutionary Origins and Diversification of the Mycorrhizal Mutualists.</title>
        <authorList>
            <consortium name="DOE Joint Genome Institute"/>
            <consortium name="Mycorrhizal Genomics Consortium"/>
            <person name="Kohler A."/>
            <person name="Kuo A."/>
            <person name="Nagy L.G."/>
            <person name="Floudas D."/>
            <person name="Copeland A."/>
            <person name="Barry K.W."/>
            <person name="Cichocki N."/>
            <person name="Veneault-Fourrey C."/>
            <person name="LaButti K."/>
            <person name="Lindquist E.A."/>
            <person name="Lipzen A."/>
            <person name="Lundell T."/>
            <person name="Morin E."/>
            <person name="Murat C."/>
            <person name="Riley R."/>
            <person name="Ohm R."/>
            <person name="Sun H."/>
            <person name="Tunlid A."/>
            <person name="Henrissat B."/>
            <person name="Grigoriev I.V."/>
            <person name="Hibbett D.S."/>
            <person name="Martin F."/>
        </authorList>
    </citation>
    <scope>NUCLEOTIDE SEQUENCE [LARGE SCALE GENOMIC DNA]</scope>
    <source>
        <strain evidence="16">MUT 4182</strain>
    </source>
</reference>
<dbReference type="Proteomes" id="UP000054248">
    <property type="component" value="Unassembled WGS sequence"/>
</dbReference>
<dbReference type="CDD" id="cd00056">
    <property type="entry name" value="ENDO3c"/>
    <property type="match status" value="1"/>
</dbReference>
<dbReference type="InterPro" id="IPR003265">
    <property type="entry name" value="HhH-GPD_domain"/>
</dbReference>
<dbReference type="GO" id="GO:0046872">
    <property type="term" value="F:metal ion binding"/>
    <property type="evidence" value="ECO:0007669"/>
    <property type="project" value="UniProtKB-KW"/>
</dbReference>
<dbReference type="SUPFAM" id="SSF48150">
    <property type="entry name" value="DNA-glycosylase"/>
    <property type="match status" value="1"/>
</dbReference>
<dbReference type="GO" id="GO:0000703">
    <property type="term" value="F:oxidized pyrimidine nucleobase lesion DNA N-glycosylase activity"/>
    <property type="evidence" value="ECO:0007669"/>
    <property type="project" value="UniProtKB-UniRule"/>
</dbReference>
<keyword evidence="4 12" id="KW-0227">DNA damage</keyword>
<keyword evidence="9 12" id="KW-0456">Lyase</keyword>
<dbReference type="PANTHER" id="PTHR43286:SF1">
    <property type="entry name" value="ENDONUCLEASE III-LIKE PROTEIN 1"/>
    <property type="match status" value="1"/>
</dbReference>
<feature type="compositionally biased region" description="Acidic residues" evidence="13">
    <location>
        <begin position="370"/>
        <end position="381"/>
    </location>
</feature>
<evidence type="ECO:0000256" key="8">
    <source>
        <dbReference type="ARBA" id="ARBA00023204"/>
    </source>
</evidence>
<evidence type="ECO:0000313" key="16">
    <source>
        <dbReference type="Proteomes" id="UP000054248"/>
    </source>
</evidence>
<organism evidence="15 16">
    <name type="scientific">Tulasnella calospora MUT 4182</name>
    <dbReference type="NCBI Taxonomy" id="1051891"/>
    <lineage>
        <taxon>Eukaryota</taxon>
        <taxon>Fungi</taxon>
        <taxon>Dikarya</taxon>
        <taxon>Basidiomycota</taxon>
        <taxon>Agaricomycotina</taxon>
        <taxon>Agaricomycetes</taxon>
        <taxon>Cantharellales</taxon>
        <taxon>Tulasnellaceae</taxon>
        <taxon>Tulasnella</taxon>
    </lineage>
</organism>
<gene>
    <name evidence="12" type="primary">NTH1</name>
    <name evidence="15" type="ORF">M407DRAFT_225230</name>
</gene>
<dbReference type="GO" id="GO:0005739">
    <property type="term" value="C:mitochondrion"/>
    <property type="evidence" value="ECO:0007669"/>
    <property type="project" value="UniProtKB-SubCell"/>
</dbReference>
<dbReference type="GO" id="GO:0006289">
    <property type="term" value="P:nucleotide-excision repair"/>
    <property type="evidence" value="ECO:0007669"/>
    <property type="project" value="TreeGrafter"/>
</dbReference>
<evidence type="ECO:0000259" key="14">
    <source>
        <dbReference type="SMART" id="SM00478"/>
    </source>
</evidence>
<feature type="compositionally biased region" description="Acidic residues" evidence="13">
    <location>
        <begin position="10"/>
        <end position="21"/>
    </location>
</feature>
<keyword evidence="8 12" id="KW-0234">DNA repair</keyword>
<feature type="region of interest" description="Disordered" evidence="13">
    <location>
        <begin position="368"/>
        <end position="404"/>
    </location>
</feature>
<keyword evidence="2" id="KW-0004">4Fe-4S</keyword>
<dbReference type="Gene3D" id="1.10.1670.10">
    <property type="entry name" value="Helix-hairpin-Helix base-excision DNA repair enzymes (C-terminal)"/>
    <property type="match status" value="1"/>
</dbReference>
<dbReference type="AlphaFoldDB" id="A0A0C3LAR7"/>
<comment type="function">
    <text evidence="12">Bifunctional DNA N-glycosylase with associated apurinic/apyrimidinic (AP) lyase function that catalyzes the first step in base excision repair (BER), the primary repair pathway for the repair of oxidative DNA damage. The DNA N-glycosylase activity releases the damaged DNA base from DNA by cleaving the N-glycosidic bond, leaving an AP site. The AP lyase activity cleaves the phosphodiester bond 3' to the AP site by a beta-elimination. Primarily recognizes and repairs oxidative base damage of pyrimidines.</text>
</comment>
<dbReference type="HAMAP" id="MF_03183">
    <property type="entry name" value="Endonuclease_III_Nth"/>
    <property type="match status" value="1"/>
</dbReference>
<dbReference type="EMBL" id="KN823275">
    <property type="protein sequence ID" value="KIO18592.1"/>
    <property type="molecule type" value="Genomic_DNA"/>
</dbReference>
<keyword evidence="16" id="KW-1185">Reference proteome</keyword>
<sequence>MSRKRPASTELEELAPLDLEDSLSPPPPASSKFLQALSGYAYKAPGPGTRTRSKRVKLEETDETLPISLLADKPKLGPVKPAPPKRKATKQAGTASPRKPKPIQKELDVPHAAPPHWRETYDLIKEMREKISAPVDTMGCASAMKDEVDERSRRFGTLIALMLSSQTKDEVTTDAMKKLRAEIGELTVENVLNTDDAVIQDCICKVGFWRRKTGYIRQTAQKLKDEFDSDVPQTVDELCSLPGVGPKMAYLTLQVAWNLNLGIGVDVHVHRITNRLGWHKPPTTTPEQTRLNLQSWLPKELHREINPLLVGFGQVICQPVGPKCDSCVLSSRGLCPSAVKVKAKARAKGTPTKASTLKRSLTEVMKEEGEMLEQIDPEDGLDTPADVKDPPDLVGPAIKLEPPS</sequence>
<evidence type="ECO:0000256" key="12">
    <source>
        <dbReference type="HAMAP-Rule" id="MF_03183"/>
    </source>
</evidence>
<evidence type="ECO:0000256" key="1">
    <source>
        <dbReference type="ARBA" id="ARBA00008343"/>
    </source>
</evidence>
<dbReference type="STRING" id="1051891.A0A0C3LAR7"/>
<evidence type="ECO:0000256" key="10">
    <source>
        <dbReference type="ARBA" id="ARBA00023295"/>
    </source>
</evidence>
<dbReference type="FunFam" id="1.10.340.30:FF:000005">
    <property type="entry name" value="Endonuclease III-like protein 1"/>
    <property type="match status" value="1"/>
</dbReference>
<evidence type="ECO:0000256" key="5">
    <source>
        <dbReference type="ARBA" id="ARBA00022801"/>
    </source>
</evidence>
<dbReference type="InterPro" id="IPR030841">
    <property type="entry name" value="NTH1"/>
</dbReference>
<dbReference type="GO" id="GO:0140078">
    <property type="term" value="F:class I DNA-(apurinic or apyrimidinic site) endonuclease activity"/>
    <property type="evidence" value="ECO:0007669"/>
    <property type="project" value="UniProtKB-EC"/>
</dbReference>
<dbReference type="InterPro" id="IPR004036">
    <property type="entry name" value="Endonuclease-III-like_CS2"/>
</dbReference>
<evidence type="ECO:0000256" key="3">
    <source>
        <dbReference type="ARBA" id="ARBA00022723"/>
    </source>
</evidence>